<dbReference type="AlphaFoldDB" id="A0A1R1SD41"/>
<feature type="transmembrane region" description="Helical" evidence="3">
    <location>
        <begin position="324"/>
        <end position="346"/>
    </location>
</feature>
<dbReference type="Proteomes" id="UP000186168">
    <property type="component" value="Unassembled WGS sequence"/>
</dbReference>
<dbReference type="GO" id="GO:0070967">
    <property type="term" value="F:coenzyme F420 binding"/>
    <property type="evidence" value="ECO:0007669"/>
    <property type="project" value="TreeGrafter"/>
</dbReference>
<dbReference type="InterPro" id="IPR011576">
    <property type="entry name" value="Pyridox_Oxase_N"/>
</dbReference>
<gene>
    <name evidence="5" type="ORF">SPAR_27736</name>
</gene>
<keyword evidence="3" id="KW-0812">Transmembrane</keyword>
<feature type="transmembrane region" description="Helical" evidence="3">
    <location>
        <begin position="121"/>
        <end position="139"/>
    </location>
</feature>
<dbReference type="Gene3D" id="2.30.110.10">
    <property type="entry name" value="Electron Transport, Fmn-binding Protein, Chain A"/>
    <property type="match status" value="1"/>
</dbReference>
<sequence length="699" mass="75533">MENTAAPAAATSRPRPQPFEPARHRRHAPWLALVAAGYALVQLLVVIPHTAHALGWDESVYVSQVDPRNPAAYFSAPRSRGISMLVAPVVAVTSSVTVLRVLLAVLSAAALYAAFRVWRRMLGPGTVALAALLFAGLWITQISGPSVMPNLWVAIGAVAALGWFLRASAERNARWWLAAVIAGVTLVRTPDGGWLALPLLGAAVAVRAWRPALPALLGGLVLGAAQWVGEAYARFGGVLDRLRVSSDVEGGMGLHFNIGAALRSLNGPQLCRPCEVPLRHPELTVWWLALPLLTAAAIVVAVRDRRDRRDRVARPGAPHHGHPLALTVLPIVCAASLAVPYLLLIGYFAPRFLMPSYALLALPIAELVLRTVKAARSPQPVAVALGVVITLQLASQHVVLGHLAEQSEKVNGDYRTAAQGLRRLGLRPPCLVVGDRALPIAYHAGCASAQTSGNNRSITPAALVLRSAREPTALLTHRSRPRPPAYAQTWVAFRLPGTGWTAHLPPDQARELQSRQKVSGNPGTMGPMTTATTTSWAGFEAAEPEFSAVVRERFQRYPHHVLATVRRDGSPRVTGLEADFRFGELWLGMMPDSRKALDLRRDPRFAMHANPGPDTGMDGGDVRVSGRAVEVTDPETLARYAEETHPPEPFHLFRVELTEVVRIAVEGEELVLQTWRPGDVVRTTRRGSDDTAWRAESGS</sequence>
<keyword evidence="6" id="KW-1185">Reference proteome</keyword>
<dbReference type="Pfam" id="PF01243">
    <property type="entry name" value="PNPOx_N"/>
    <property type="match status" value="1"/>
</dbReference>
<dbReference type="STRING" id="67365.GCA_001704635_02950"/>
<dbReference type="PANTHER" id="PTHR35176:SF6">
    <property type="entry name" value="HEME OXYGENASE HI_0854-RELATED"/>
    <property type="match status" value="1"/>
</dbReference>
<dbReference type="RefSeq" id="WP_065967516.1">
    <property type="nucleotide sequence ID" value="NZ_ASQP01000357.1"/>
</dbReference>
<feature type="transmembrane region" description="Helical" evidence="3">
    <location>
        <begin position="175"/>
        <end position="200"/>
    </location>
</feature>
<keyword evidence="3" id="KW-1133">Transmembrane helix</keyword>
<protein>
    <recommendedName>
        <fullName evidence="4">Pyridoxamine 5'-phosphate oxidase N-terminal domain-containing protein</fullName>
    </recommendedName>
</protein>
<feature type="transmembrane region" description="Helical" evidence="3">
    <location>
        <begin position="85"/>
        <end position="115"/>
    </location>
</feature>
<dbReference type="InterPro" id="IPR052019">
    <property type="entry name" value="F420H2_bilvrd_red/Heme_oxyg"/>
</dbReference>
<proteinExistence type="predicted"/>
<evidence type="ECO:0000259" key="4">
    <source>
        <dbReference type="Pfam" id="PF01243"/>
    </source>
</evidence>
<dbReference type="EMBL" id="ASQP01000357">
    <property type="protein sequence ID" value="OMI36127.1"/>
    <property type="molecule type" value="Genomic_DNA"/>
</dbReference>
<name>A0A1R1SD41_9ACTN</name>
<evidence type="ECO:0000313" key="6">
    <source>
        <dbReference type="Proteomes" id="UP000186168"/>
    </source>
</evidence>
<evidence type="ECO:0000256" key="1">
    <source>
        <dbReference type="ARBA" id="ARBA00023002"/>
    </source>
</evidence>
<reference evidence="5 6" key="1">
    <citation type="submission" date="2013-05" db="EMBL/GenBank/DDBJ databases">
        <title>Genome sequence of Streptomyces sparsogenes DSM 40356.</title>
        <authorList>
            <person name="Coyne S."/>
            <person name="Seebeck F.P."/>
        </authorList>
    </citation>
    <scope>NUCLEOTIDE SEQUENCE [LARGE SCALE GENOMIC DNA]</scope>
    <source>
        <strain evidence="5 6">DSM 40356</strain>
    </source>
</reference>
<accession>A0A1R1SD41</accession>
<dbReference type="SUPFAM" id="SSF50475">
    <property type="entry name" value="FMN-binding split barrel"/>
    <property type="match status" value="1"/>
</dbReference>
<feature type="region of interest" description="Disordered" evidence="2">
    <location>
        <begin position="1"/>
        <end position="21"/>
    </location>
</feature>
<dbReference type="GO" id="GO:0005829">
    <property type="term" value="C:cytosol"/>
    <property type="evidence" value="ECO:0007669"/>
    <property type="project" value="TreeGrafter"/>
</dbReference>
<evidence type="ECO:0000256" key="3">
    <source>
        <dbReference type="SAM" id="Phobius"/>
    </source>
</evidence>
<feature type="transmembrane region" description="Helical" evidence="3">
    <location>
        <begin position="151"/>
        <end position="169"/>
    </location>
</feature>
<dbReference type="GeneID" id="96747584"/>
<organism evidence="5 6">
    <name type="scientific">Streptomyces sparsogenes DSM 40356</name>
    <dbReference type="NCBI Taxonomy" id="1331668"/>
    <lineage>
        <taxon>Bacteria</taxon>
        <taxon>Bacillati</taxon>
        <taxon>Actinomycetota</taxon>
        <taxon>Actinomycetes</taxon>
        <taxon>Kitasatosporales</taxon>
        <taxon>Streptomycetaceae</taxon>
        <taxon>Streptomyces</taxon>
    </lineage>
</organism>
<keyword evidence="1" id="KW-0560">Oxidoreductase</keyword>
<keyword evidence="3" id="KW-0472">Membrane</keyword>
<feature type="transmembrane region" description="Helical" evidence="3">
    <location>
        <begin position="285"/>
        <end position="303"/>
    </location>
</feature>
<evidence type="ECO:0000313" key="5">
    <source>
        <dbReference type="EMBL" id="OMI36127.1"/>
    </source>
</evidence>
<comment type="caution">
    <text evidence="5">The sequence shown here is derived from an EMBL/GenBank/DDBJ whole genome shotgun (WGS) entry which is preliminary data.</text>
</comment>
<dbReference type="InterPro" id="IPR012349">
    <property type="entry name" value="Split_barrel_FMN-bd"/>
</dbReference>
<dbReference type="GO" id="GO:0016627">
    <property type="term" value="F:oxidoreductase activity, acting on the CH-CH group of donors"/>
    <property type="evidence" value="ECO:0007669"/>
    <property type="project" value="TreeGrafter"/>
</dbReference>
<feature type="domain" description="Pyridoxamine 5'-phosphate oxidase N-terminal" evidence="4">
    <location>
        <begin position="550"/>
        <end position="660"/>
    </location>
</feature>
<dbReference type="PANTHER" id="PTHR35176">
    <property type="entry name" value="HEME OXYGENASE HI_0854-RELATED"/>
    <property type="match status" value="1"/>
</dbReference>
<feature type="transmembrane region" description="Helical" evidence="3">
    <location>
        <begin position="28"/>
        <end position="47"/>
    </location>
</feature>
<evidence type="ECO:0000256" key="2">
    <source>
        <dbReference type="SAM" id="MobiDB-lite"/>
    </source>
</evidence>
<feature type="compositionally biased region" description="Low complexity" evidence="2">
    <location>
        <begin position="1"/>
        <end position="14"/>
    </location>
</feature>